<gene>
    <name evidence="3" type="ORF">GCM10023168_03830</name>
</gene>
<dbReference type="EMBL" id="BAABGM010000002">
    <property type="protein sequence ID" value="GAA4398119.1"/>
    <property type="molecule type" value="Genomic_DNA"/>
</dbReference>
<dbReference type="Proteomes" id="UP001500945">
    <property type="component" value="Unassembled WGS sequence"/>
</dbReference>
<dbReference type="InterPro" id="IPR013693">
    <property type="entry name" value="SpoIID/LytB_N"/>
</dbReference>
<protein>
    <recommendedName>
        <fullName evidence="2">Sporulation stage II protein D amidase enhancer LytB N-terminal domain-containing protein</fullName>
    </recommendedName>
</protein>
<evidence type="ECO:0000256" key="1">
    <source>
        <dbReference type="SAM" id="SignalP"/>
    </source>
</evidence>
<reference evidence="4" key="1">
    <citation type="journal article" date="2019" name="Int. J. Syst. Evol. Microbiol.">
        <title>The Global Catalogue of Microorganisms (GCM) 10K type strain sequencing project: providing services to taxonomists for standard genome sequencing and annotation.</title>
        <authorList>
            <consortium name="The Broad Institute Genomics Platform"/>
            <consortium name="The Broad Institute Genome Sequencing Center for Infectious Disease"/>
            <person name="Wu L."/>
            <person name="Ma J."/>
        </authorList>
    </citation>
    <scope>NUCLEOTIDE SEQUENCE [LARGE SCALE GENOMIC DNA]</scope>
    <source>
        <strain evidence="4">JCM 17809</strain>
    </source>
</reference>
<dbReference type="NCBIfam" id="TIGR02669">
    <property type="entry name" value="SpoIID_LytB"/>
    <property type="match status" value="1"/>
</dbReference>
<dbReference type="RefSeq" id="WP_345201689.1">
    <property type="nucleotide sequence ID" value="NZ_BAABGM010000002.1"/>
</dbReference>
<evidence type="ECO:0000313" key="3">
    <source>
        <dbReference type="EMBL" id="GAA4398119.1"/>
    </source>
</evidence>
<proteinExistence type="predicted"/>
<feature type="signal peptide" evidence="1">
    <location>
        <begin position="1"/>
        <end position="26"/>
    </location>
</feature>
<evidence type="ECO:0000313" key="4">
    <source>
        <dbReference type="Proteomes" id="UP001500945"/>
    </source>
</evidence>
<accession>A0ABP8JZ18</accession>
<dbReference type="InterPro" id="IPR013486">
    <property type="entry name" value="SpoIID/LytB"/>
</dbReference>
<sequence>MGAVRILAAAAVLAGTVVLPVASTSAAPHSALVPGTASAAQAVGTASGGAQALGTASAAETFPRPSGTSYALSGRGYGHGRGMSQYGAYGAALKGLTASQILSFYYPGTTRSAAIGNPTVRVRLTAVGSGPTQVVSQPRLVVSDGTRTGSLYVRNGDGSLRQRWRLVPEGSGLTLQWLEKGAWRSTSSWRAVTRPLSFSDAGLGKVRVVMPNGTQRDYRRTVRSLRWGSGVMTLSVVPMHYYLQSVVPAEMPPSWSTPALEAQAVAARSYAARQASRQPAGTPYDTCDSTSCQVYRGLAGYSAGGTLTPFEHPRTTAAVAATSGVGVFSGGAVALTEFGSSNGGRTVATSLPYQVSKSDPYDAVPTGSTSRWTTSLPVSRIEKAYPSTGTLKALRIDKRDGIDAWGGRIVTLTVVGSAGSRTVSGDAFRAAMGLRSTWWTVP</sequence>
<evidence type="ECO:0000259" key="2">
    <source>
        <dbReference type="Pfam" id="PF08486"/>
    </source>
</evidence>
<organism evidence="3 4">
    <name type="scientific">Fodinibacter luteus</name>
    <dbReference type="NCBI Taxonomy" id="552064"/>
    <lineage>
        <taxon>Bacteria</taxon>
        <taxon>Bacillati</taxon>
        <taxon>Actinomycetota</taxon>
        <taxon>Actinomycetes</taxon>
        <taxon>Micrococcales</taxon>
        <taxon>Intrasporangiaceae</taxon>
        <taxon>Fodinibacter (ex Wang et al. 2009)</taxon>
    </lineage>
</organism>
<feature type="domain" description="Sporulation stage II protein D amidase enhancer LytB N-terminal" evidence="2">
    <location>
        <begin position="231"/>
        <end position="325"/>
    </location>
</feature>
<dbReference type="Pfam" id="PF08486">
    <property type="entry name" value="SpoIID"/>
    <property type="match status" value="1"/>
</dbReference>
<keyword evidence="4" id="KW-1185">Reference proteome</keyword>
<name>A0ABP8JZ18_9MICO</name>
<feature type="chain" id="PRO_5045872295" description="Sporulation stage II protein D amidase enhancer LytB N-terminal domain-containing protein" evidence="1">
    <location>
        <begin position="27"/>
        <end position="442"/>
    </location>
</feature>
<keyword evidence="1" id="KW-0732">Signal</keyword>
<comment type="caution">
    <text evidence="3">The sequence shown here is derived from an EMBL/GenBank/DDBJ whole genome shotgun (WGS) entry which is preliminary data.</text>
</comment>